<reference evidence="5" key="1">
    <citation type="submission" date="2020-05" db="EMBL/GenBank/DDBJ databases">
        <authorList>
            <person name="Chiriac C."/>
            <person name="Salcher M."/>
            <person name="Ghai R."/>
            <person name="Kavagutti S V."/>
        </authorList>
    </citation>
    <scope>NUCLEOTIDE SEQUENCE</scope>
</reference>
<dbReference type="InterPro" id="IPR016047">
    <property type="entry name" value="M23ase_b-sheet_dom"/>
</dbReference>
<accession>A0A6J5QQ26</accession>
<dbReference type="EMBL" id="LR796745">
    <property type="protein sequence ID" value="CAB4163131.1"/>
    <property type="molecule type" value="Genomic_DNA"/>
</dbReference>
<evidence type="ECO:0000256" key="1">
    <source>
        <dbReference type="ARBA" id="ARBA00022529"/>
    </source>
</evidence>
<dbReference type="InterPro" id="IPR011055">
    <property type="entry name" value="Dup_hybrid_motif"/>
</dbReference>
<dbReference type="Gene3D" id="2.70.70.10">
    <property type="entry name" value="Glucose Permease (Domain IIA)"/>
    <property type="match status" value="1"/>
</dbReference>
<dbReference type="GO" id="GO:0031640">
    <property type="term" value="P:killing of cells of another organism"/>
    <property type="evidence" value="ECO:0007669"/>
    <property type="project" value="UniProtKB-KW"/>
</dbReference>
<keyword evidence="1" id="KW-0929">Antimicrobial</keyword>
<evidence type="ECO:0000313" key="4">
    <source>
        <dbReference type="EMBL" id="CAB4163131.1"/>
    </source>
</evidence>
<dbReference type="GO" id="GO:0042742">
    <property type="term" value="P:defense response to bacterium"/>
    <property type="evidence" value="ECO:0007669"/>
    <property type="project" value="UniProtKB-KW"/>
</dbReference>
<name>A0A6J5QQ26_9CAUD</name>
<evidence type="ECO:0000313" key="5">
    <source>
        <dbReference type="EMBL" id="CAB4186520.1"/>
    </source>
</evidence>
<dbReference type="EMBL" id="LR797100">
    <property type="protein sequence ID" value="CAB4186520.1"/>
    <property type="molecule type" value="Genomic_DNA"/>
</dbReference>
<sequence length="698" mass="76663">MPTVPTSFVPQVSSQGDGGIVPLQAPPVEGVRNALPEQQIRFGEAMRSAGNVSFRIGQQLQDSIDEAAAKAADVELSQFSNNILRGKDGYLGLQGKDADTRYEETNSAILSAANGIQSRLKNKTQVELFNQSASRNIVQFQGQMGAHWNDQVPKYLAMESNARAIQSSQDAINSYSFSPDGYVESTAKAEAETAKGLSHLGIYEGSAQYEQSMKKVRSGITAGVVSRLMDENLYQDGLYYLEKQNKSKLIDEPTYQSLRSGLIANRDRQMATELTYNIRATGQLITNAGTGNYLAPVLGGEVVRFGDKETADSKSGLTLKVGSGTQVRSPGRSTVEDYTEGSNKVILRNEDGSQFNFEGIVPLNIKQGNQISRGQIIGTAMDDKKEVGKATLTYSFVKDGVAKNPSSTNVLGPENVKARETNTIQDQLAIADQIPDSEMRGRVRSLLKQEYAQDAALYADAYNQNKFQIYNMDAAGTDIPPAMFAALSPSDQKEFLTKNFEEASKIAKQRAESFSLDAKLAIAEAGGPTQELMNQYAGQMTREDRLTYIKQMETTKSSTASFDQDMFGMLLRQNGLAAYANPKEDHKLKALQMRDAVNAAIEIKKQYTGKDPSDEEKKKIMMGVITDRSYISQWFTDPQVPTSSLTKEERKKAYKNVSGTEIPIDSYDKIIFELTSAGNKSITDGDILSKFNELKSKK</sequence>
<gene>
    <name evidence="5" type="ORF">UFOVP1148_20</name>
    <name evidence="4" type="ORF">UFOVP809_1</name>
</gene>
<dbReference type="GO" id="GO:0003824">
    <property type="term" value="F:catalytic activity"/>
    <property type="evidence" value="ECO:0007669"/>
    <property type="project" value="UniProtKB-KW"/>
</dbReference>
<evidence type="ECO:0000259" key="3">
    <source>
        <dbReference type="Pfam" id="PF01551"/>
    </source>
</evidence>
<evidence type="ECO:0000256" key="2">
    <source>
        <dbReference type="ARBA" id="ARBA00022638"/>
    </source>
</evidence>
<dbReference type="Pfam" id="PF01551">
    <property type="entry name" value="Peptidase_M23"/>
    <property type="match status" value="1"/>
</dbReference>
<feature type="domain" description="M23ase beta-sheet core" evidence="3">
    <location>
        <begin position="314"/>
        <end position="405"/>
    </location>
</feature>
<protein>
    <submittedName>
        <fullName evidence="5">Peptidase M23</fullName>
    </submittedName>
</protein>
<proteinExistence type="predicted"/>
<organism evidence="5">
    <name type="scientific">uncultured Caudovirales phage</name>
    <dbReference type="NCBI Taxonomy" id="2100421"/>
    <lineage>
        <taxon>Viruses</taxon>
        <taxon>Duplodnaviria</taxon>
        <taxon>Heunggongvirae</taxon>
        <taxon>Uroviricota</taxon>
        <taxon>Caudoviricetes</taxon>
        <taxon>Peduoviridae</taxon>
        <taxon>Maltschvirus</taxon>
        <taxon>Maltschvirus maltsch</taxon>
    </lineage>
</organism>
<keyword evidence="2" id="KW-0081">Bacteriolytic enzyme</keyword>